<dbReference type="GeneID" id="13994307"/>
<keyword evidence="2" id="KW-1185">Reference proteome</keyword>
<evidence type="ECO:0000313" key="1">
    <source>
        <dbReference type="EMBL" id="AFC21930.1"/>
    </source>
</evidence>
<sequence>MIHKKCSCLKCHEEISTCNIKSHYEKCQTNSCLTCKKLIHSSKKFCNSSCAAKYNNSNRTKEQLQAKALSISKSLSSTYTYICQVCENEKTTTDKKRKLCEDCSTKISPHRPRKFVNTRNCPKCGIKEISLGCFKHEFCPSCRTITEYRGLCNFTHDLRNYPDEYDLSLLEEHGMFHPKKNPKGVSRDHMYSVYDGYYNKVDPSILKHPANCSIMLQTDNTIKHSTSSITYEELLERIRIWDEKYN</sequence>
<dbReference type="KEGG" id="vg:13994307"/>
<protein>
    <submittedName>
        <fullName evidence="1">Uncharacterized protein</fullName>
    </submittedName>
</protein>
<gene>
    <name evidence="1" type="ORF">GAP32_472</name>
</gene>
<dbReference type="EMBL" id="JN882285">
    <property type="protein sequence ID" value="AFC21930.1"/>
    <property type="molecule type" value="Genomic_DNA"/>
</dbReference>
<dbReference type="RefSeq" id="YP_006987585.1">
    <property type="nucleotide sequence ID" value="NC_019401.1"/>
</dbReference>
<dbReference type="OrthoDB" id="26550at35237"/>
<dbReference type="Proteomes" id="UP000000457">
    <property type="component" value="Segment"/>
</dbReference>
<organism evidence="1 2">
    <name type="scientific">Cronobacter phage vB_CsaM_GAP32</name>
    <dbReference type="NCBI Taxonomy" id="1141136"/>
    <lineage>
        <taxon>Viruses</taxon>
        <taxon>Duplodnaviria</taxon>
        <taxon>Heunggongvirae</taxon>
        <taxon>Uroviricota</taxon>
        <taxon>Caudoviricetes</taxon>
        <taxon>Mimasvirus</taxon>
        <taxon>Mimasvirus GAP32</taxon>
    </lineage>
</organism>
<proteinExistence type="predicted"/>
<name>K4F9Q7_9CAUD</name>
<evidence type="ECO:0000313" key="2">
    <source>
        <dbReference type="Proteomes" id="UP000000457"/>
    </source>
</evidence>
<reference evidence="1 2" key="1">
    <citation type="journal article" date="2014" name="Virology">
        <title>Supersize me: Cronobacter sakazakii phage GAP32.</title>
        <authorList>
            <person name="Abbasifar R."/>
            <person name="Griffiths M.W."/>
            <person name="Sabour P.M."/>
            <person name="Ackermann H.-W."/>
            <person name="Vandersteegen K."/>
            <person name="Lavigne R."/>
            <person name="Noben J.-P."/>
            <person name="Villa A.A."/>
            <person name="Abbasifar A."/>
            <person name="Nash J.H.E."/>
            <person name="Kropinski A.M."/>
        </authorList>
    </citation>
    <scope>NUCLEOTIDE SEQUENCE [LARGE SCALE GENOMIC DNA]</scope>
    <source>
        <strain evidence="1">GAP-32</strain>
    </source>
</reference>
<accession>K4F9Q7</accession>